<dbReference type="GO" id="GO:0046872">
    <property type="term" value="F:metal ion binding"/>
    <property type="evidence" value="ECO:0007669"/>
    <property type="project" value="UniProtKB-KW"/>
</dbReference>
<keyword evidence="6 10" id="KW-0862">Zinc</keyword>
<evidence type="ECO:0000256" key="8">
    <source>
        <dbReference type="ARBA" id="ARBA00023180"/>
    </source>
</evidence>
<keyword evidence="10" id="KW-0732">Signal</keyword>
<dbReference type="PANTHER" id="PTHR11607:SF3">
    <property type="entry name" value="LYSOSOMAL ALPHA-MANNOSIDASE"/>
    <property type="match status" value="1"/>
</dbReference>
<keyword evidence="9 10" id="KW-0326">Glycosidase</keyword>
<dbReference type="Pfam" id="PF01074">
    <property type="entry name" value="Glyco_hydro_38N"/>
    <property type="match status" value="1"/>
</dbReference>
<dbReference type="CDD" id="cd10810">
    <property type="entry name" value="GH38N_AMII_LAM_like"/>
    <property type="match status" value="1"/>
</dbReference>
<dbReference type="InterPro" id="IPR013780">
    <property type="entry name" value="Glyco_hydro_b"/>
</dbReference>
<reference evidence="12" key="1">
    <citation type="submission" date="2022-01" db="EMBL/GenBank/DDBJ databases">
        <authorList>
            <person name="King R."/>
        </authorList>
    </citation>
    <scope>NUCLEOTIDE SEQUENCE</scope>
</reference>
<sequence>MNNAVFKIILELSVIAIVAECRKVDNHNVGCIKCHPLDKNKINVHLIPHSHDDVGWLKTLDEYYYGVNTGQISVRLIISSVVEALKRNPDRRYIQVETAYFHKWWKDNEDMRTEFKQLVDRGQIEMVNGAWSMNDEACVNYQSIIDQFTFGLRKIEESVGKCGRPRVGWQIDPFGHSREHASILSQMGFDGVLFARMDHDDKSARQAKGQLNFLWHGSANLEDSTIFAGCFPTSSYSEPDSFCWDINCGDDQIVDNPNSTIYNIKKKVDQFTKILKNFTNYYPPGTKNIIVPMGGDFHFQAAGYNFLNMDKLIKGFSEYNSEFNVIYSTPSCYIKAINEAAPALKLKTDDFFPYSDQNYAFWAGYFTSRPTVKRSERVGHNILQAAKRIHALSPQHFNDGELEELKMSMGALQHHDAITGTQQQHVADDYIRMLSAGIRKAEAPLGNIISDILNSNLTLELSSCQLANMSICNVSQNSDNFVIAVYNPLGWAVTHHVRLPVKEGIYEINGPDGAEIYDLTETLFSFDYVRIKGEKPSTYELLFAAKDVPAMGLKVYHVARKSTGTATSEQLLRSSNVFEMDKESGLLKSVTVNDVALNVTQKFHFYQSHDGFSEVSDVASGAYIFRPFKNTPTVFENATILRKFSGNLVEEVHQKWENTYANIYQSIRWYKNENYVEFDWIVGNIDLDHMTFGKEIISRFSIKDFDNQGVFYTDSNGREMLRRVKNKRPTYKYNITQEPVASNYYPVTSRIVIKDERRGLRAAILTDRSQGGTSLNKGEIELMVHRRLIFDDERGVGESLDEFEFETPLYARGTHYLVFGPAKKPNKDGRTTAAHERILAQKKLLQPWVGLSRTDLSFEELKDQMQLSYEPLENNLPPSINILSLEPWTSGSLLLRLEHIMEKDDDAVLSLPMKIENIQELFKDIEITGVTETTLSAHLTLEELEERGVYTWKSEDGTSHAKQINILDSEREIVLCPMEIRTFILKTNRSETSGSSMNYIWSPSILISVIVLICCY</sequence>
<evidence type="ECO:0000256" key="3">
    <source>
        <dbReference type="ARBA" id="ARBA00012752"/>
    </source>
</evidence>
<dbReference type="Gene3D" id="1.20.1270.50">
    <property type="entry name" value="Glycoside hydrolase family 38, central domain"/>
    <property type="match status" value="2"/>
</dbReference>
<dbReference type="Gene3D" id="3.20.110.10">
    <property type="entry name" value="Glycoside hydrolase 38, N terminal domain"/>
    <property type="match status" value="1"/>
</dbReference>
<evidence type="ECO:0000256" key="9">
    <source>
        <dbReference type="ARBA" id="ARBA00023295"/>
    </source>
</evidence>
<evidence type="ECO:0000313" key="13">
    <source>
        <dbReference type="Proteomes" id="UP001153712"/>
    </source>
</evidence>
<keyword evidence="7" id="KW-1015">Disulfide bond</keyword>
<dbReference type="InterPro" id="IPR050843">
    <property type="entry name" value="Glycosyl_Hydrlase_38"/>
</dbReference>
<evidence type="ECO:0000256" key="7">
    <source>
        <dbReference type="ARBA" id="ARBA00023157"/>
    </source>
</evidence>
<dbReference type="FunFam" id="1.20.1270.50:FF:000003">
    <property type="entry name" value="Alpha-mannosidase"/>
    <property type="match status" value="1"/>
</dbReference>
<dbReference type="InterPro" id="IPR000602">
    <property type="entry name" value="Glyco_hydro_38_N"/>
</dbReference>
<dbReference type="Gene3D" id="2.70.98.30">
    <property type="entry name" value="Golgi alpha-mannosidase II, domain 4"/>
    <property type="match status" value="1"/>
</dbReference>
<dbReference type="SUPFAM" id="SSF74650">
    <property type="entry name" value="Galactose mutarotase-like"/>
    <property type="match status" value="1"/>
</dbReference>
<name>A0A9N9TJL9_PHYSR</name>
<dbReference type="Pfam" id="PF17677">
    <property type="entry name" value="Glyco_hydro38C2"/>
    <property type="match status" value="1"/>
</dbReference>
<dbReference type="GO" id="GO:0004559">
    <property type="term" value="F:alpha-mannosidase activity"/>
    <property type="evidence" value="ECO:0007669"/>
    <property type="project" value="UniProtKB-EC"/>
</dbReference>
<dbReference type="FunFam" id="2.70.98.30:FF:000003">
    <property type="entry name" value="Alpha-mannosidase"/>
    <property type="match status" value="1"/>
</dbReference>
<dbReference type="GO" id="GO:0030246">
    <property type="term" value="F:carbohydrate binding"/>
    <property type="evidence" value="ECO:0007669"/>
    <property type="project" value="InterPro"/>
</dbReference>
<evidence type="ECO:0000256" key="5">
    <source>
        <dbReference type="ARBA" id="ARBA00022801"/>
    </source>
</evidence>
<dbReference type="Gene3D" id="2.60.40.1360">
    <property type="match status" value="1"/>
</dbReference>
<dbReference type="SMART" id="SM00872">
    <property type="entry name" value="Alpha-mann_mid"/>
    <property type="match status" value="1"/>
</dbReference>
<dbReference type="AlphaFoldDB" id="A0A9N9TJL9"/>
<dbReference type="PANTHER" id="PTHR11607">
    <property type="entry name" value="ALPHA-MANNOSIDASE"/>
    <property type="match status" value="1"/>
</dbReference>
<protein>
    <recommendedName>
        <fullName evidence="3 10">Alpha-mannosidase</fullName>
        <ecNumber evidence="10">3.2.1.-</ecNumber>
    </recommendedName>
</protein>
<keyword evidence="8" id="KW-0325">Glycoprotein</keyword>
<accession>A0A9N9TJL9</accession>
<dbReference type="InterPro" id="IPR041147">
    <property type="entry name" value="GH38_C"/>
</dbReference>
<dbReference type="Pfam" id="PF07748">
    <property type="entry name" value="Glyco_hydro_38C"/>
    <property type="match status" value="1"/>
</dbReference>
<comment type="cofactor">
    <cofactor evidence="10">
        <name>Zn(2+)</name>
        <dbReference type="ChEBI" id="CHEBI:29105"/>
    </cofactor>
    <text evidence="10">Binds 1 zinc ion per subunit.</text>
</comment>
<dbReference type="SUPFAM" id="SSF88688">
    <property type="entry name" value="Families 57/38 glycoside transferase middle domain"/>
    <property type="match status" value="1"/>
</dbReference>
<keyword evidence="13" id="KW-1185">Reference proteome</keyword>
<dbReference type="InterPro" id="IPR037094">
    <property type="entry name" value="Glyco_hydro_38_cen_sf"/>
</dbReference>
<evidence type="ECO:0000259" key="11">
    <source>
        <dbReference type="SMART" id="SM00872"/>
    </source>
</evidence>
<keyword evidence="5 10" id="KW-0378">Hydrolase</keyword>
<evidence type="ECO:0000313" key="12">
    <source>
        <dbReference type="EMBL" id="CAG9856047.1"/>
    </source>
</evidence>
<dbReference type="Proteomes" id="UP001153712">
    <property type="component" value="Chromosome 11"/>
</dbReference>
<proteinExistence type="inferred from homology"/>
<comment type="catalytic activity">
    <reaction evidence="1">
        <text>Hydrolysis of terminal, non-reducing alpha-D-mannose residues in alpha-D-mannosides.</text>
        <dbReference type="EC" id="3.2.1.24"/>
    </reaction>
</comment>
<dbReference type="EMBL" id="OU900104">
    <property type="protein sequence ID" value="CAG9856047.1"/>
    <property type="molecule type" value="Genomic_DNA"/>
</dbReference>
<dbReference type="FunFam" id="1.20.1270.50:FF:000002">
    <property type="entry name" value="Alpha-mannosidase"/>
    <property type="match status" value="1"/>
</dbReference>
<dbReference type="Pfam" id="PF09261">
    <property type="entry name" value="Alpha-mann_mid"/>
    <property type="match status" value="1"/>
</dbReference>
<gene>
    <name evidence="12" type="ORF">PHYEVI_LOCUS2474</name>
</gene>
<dbReference type="InterPro" id="IPR027291">
    <property type="entry name" value="Glyco_hydro_38_N_sf"/>
</dbReference>
<evidence type="ECO:0000256" key="10">
    <source>
        <dbReference type="RuleBase" id="RU361199"/>
    </source>
</evidence>
<feature type="signal peptide" evidence="10">
    <location>
        <begin position="1"/>
        <end position="21"/>
    </location>
</feature>
<evidence type="ECO:0000256" key="1">
    <source>
        <dbReference type="ARBA" id="ARBA00000365"/>
    </source>
</evidence>
<dbReference type="SUPFAM" id="SSF88713">
    <property type="entry name" value="Glycoside hydrolase/deacetylase"/>
    <property type="match status" value="1"/>
</dbReference>
<dbReference type="InterPro" id="IPR015341">
    <property type="entry name" value="Glyco_hydro_38_cen"/>
</dbReference>
<feature type="chain" id="PRO_5040546407" description="Alpha-mannosidase" evidence="10">
    <location>
        <begin position="22"/>
        <end position="1016"/>
    </location>
</feature>
<dbReference type="FunFam" id="3.20.110.10:FF:000001">
    <property type="entry name" value="Alpha-mannosidase"/>
    <property type="match status" value="1"/>
</dbReference>
<dbReference type="InterPro" id="IPR011330">
    <property type="entry name" value="Glyco_hydro/deAcase_b/a-brl"/>
</dbReference>
<dbReference type="GO" id="GO:0005764">
    <property type="term" value="C:lysosome"/>
    <property type="evidence" value="ECO:0007669"/>
    <property type="project" value="TreeGrafter"/>
</dbReference>
<dbReference type="EC" id="3.2.1.-" evidence="10"/>
<dbReference type="GO" id="GO:0006013">
    <property type="term" value="P:mannose metabolic process"/>
    <property type="evidence" value="ECO:0007669"/>
    <property type="project" value="InterPro"/>
</dbReference>
<evidence type="ECO:0000256" key="6">
    <source>
        <dbReference type="ARBA" id="ARBA00022833"/>
    </source>
</evidence>
<dbReference type="InterPro" id="IPR028995">
    <property type="entry name" value="Glyco_hydro_57/38_cen_sf"/>
</dbReference>
<dbReference type="InterPro" id="IPR011682">
    <property type="entry name" value="Glyco_hydro_38_C"/>
</dbReference>
<keyword evidence="4 10" id="KW-0479">Metal-binding</keyword>
<organism evidence="12 13">
    <name type="scientific">Phyllotreta striolata</name>
    <name type="common">Striped flea beetle</name>
    <name type="synonym">Crioceris striolata</name>
    <dbReference type="NCBI Taxonomy" id="444603"/>
    <lineage>
        <taxon>Eukaryota</taxon>
        <taxon>Metazoa</taxon>
        <taxon>Ecdysozoa</taxon>
        <taxon>Arthropoda</taxon>
        <taxon>Hexapoda</taxon>
        <taxon>Insecta</taxon>
        <taxon>Pterygota</taxon>
        <taxon>Neoptera</taxon>
        <taxon>Endopterygota</taxon>
        <taxon>Coleoptera</taxon>
        <taxon>Polyphaga</taxon>
        <taxon>Cucujiformia</taxon>
        <taxon>Chrysomeloidea</taxon>
        <taxon>Chrysomelidae</taxon>
        <taxon>Galerucinae</taxon>
        <taxon>Alticini</taxon>
        <taxon>Phyllotreta</taxon>
    </lineage>
</organism>
<dbReference type="InterPro" id="IPR011013">
    <property type="entry name" value="Gal_mutarotase_sf_dom"/>
</dbReference>
<evidence type="ECO:0000256" key="2">
    <source>
        <dbReference type="ARBA" id="ARBA00009792"/>
    </source>
</evidence>
<feature type="domain" description="Glycoside hydrolase family 38 central" evidence="11">
    <location>
        <begin position="360"/>
        <end position="434"/>
    </location>
</feature>
<comment type="similarity">
    <text evidence="2 10">Belongs to the glycosyl hydrolase 38 family.</text>
</comment>
<dbReference type="OrthoDB" id="2016903at2759"/>
<dbReference type="Gene3D" id="2.60.40.1180">
    <property type="entry name" value="Golgi alpha-mannosidase II"/>
    <property type="match status" value="1"/>
</dbReference>
<evidence type="ECO:0000256" key="4">
    <source>
        <dbReference type="ARBA" id="ARBA00022723"/>
    </source>
</evidence>